<dbReference type="GO" id="GO:0008483">
    <property type="term" value="F:transaminase activity"/>
    <property type="evidence" value="ECO:0007669"/>
    <property type="project" value="UniProtKB-KW"/>
</dbReference>
<dbReference type="InterPro" id="IPR050596">
    <property type="entry name" value="AspAT/PAT-like"/>
</dbReference>
<dbReference type="InterPro" id="IPR015424">
    <property type="entry name" value="PyrdxlP-dep_Trfase"/>
</dbReference>
<keyword evidence="4 6" id="KW-0808">Transferase</keyword>
<protein>
    <recommendedName>
        <fullName evidence="6">Aminotransferase</fullName>
        <ecNumber evidence="6">2.6.1.-</ecNumber>
    </recommendedName>
</protein>
<evidence type="ECO:0000256" key="2">
    <source>
        <dbReference type="ARBA" id="ARBA00007441"/>
    </source>
</evidence>
<keyword evidence="9" id="KW-1185">Reference proteome</keyword>
<name>A0A3T0D6J9_9FIRM</name>
<dbReference type="FunFam" id="3.40.640.10:FF:000033">
    <property type="entry name" value="Aspartate aminotransferase"/>
    <property type="match status" value="1"/>
</dbReference>
<dbReference type="InterPro" id="IPR015421">
    <property type="entry name" value="PyrdxlP-dep_Trfase_major"/>
</dbReference>
<evidence type="ECO:0000256" key="5">
    <source>
        <dbReference type="ARBA" id="ARBA00022898"/>
    </source>
</evidence>
<dbReference type="AlphaFoldDB" id="A0A3T0D6J9"/>
<dbReference type="InterPro" id="IPR015422">
    <property type="entry name" value="PyrdxlP-dep_Trfase_small"/>
</dbReference>
<dbReference type="GO" id="GO:0006520">
    <property type="term" value="P:amino acid metabolic process"/>
    <property type="evidence" value="ECO:0007669"/>
    <property type="project" value="InterPro"/>
</dbReference>
<accession>A0A3T0D6J9</accession>
<evidence type="ECO:0000256" key="4">
    <source>
        <dbReference type="ARBA" id="ARBA00022679"/>
    </source>
</evidence>
<dbReference type="RefSeq" id="WP_127352098.1">
    <property type="nucleotide sequence ID" value="NZ_CP034791.1"/>
</dbReference>
<reference evidence="8 9" key="1">
    <citation type="submission" date="2018-12" db="EMBL/GenBank/DDBJ databases">
        <title>Genome sequence from the cellulolytic species, Caldicellulosiruptor changbaiensis.</title>
        <authorList>
            <person name="Blumer-Schuette S.E."/>
            <person name="Mendoza C."/>
        </authorList>
    </citation>
    <scope>NUCLEOTIDE SEQUENCE [LARGE SCALE GENOMIC DNA]</scope>
    <source>
        <strain evidence="8 9">CBS-Z</strain>
    </source>
</reference>
<dbReference type="Pfam" id="PF00155">
    <property type="entry name" value="Aminotran_1_2"/>
    <property type="match status" value="1"/>
</dbReference>
<dbReference type="EC" id="2.6.1.-" evidence="6"/>
<evidence type="ECO:0000256" key="3">
    <source>
        <dbReference type="ARBA" id="ARBA00022576"/>
    </source>
</evidence>
<dbReference type="EMBL" id="CP034791">
    <property type="protein sequence ID" value="AZT90689.1"/>
    <property type="molecule type" value="Genomic_DNA"/>
</dbReference>
<sequence length="397" mass="43819">MKYSQRALSISASPTLAIDALAKKLKESGENVIGFGAGEPDFDTPENIKYAAIAAIVKGYTKYTPVAGIACLKEAVAKYYNENYGISYSADEIVISNGAKHSLMNVFFALLNEGDEVLLPSPYWVTYPELIKLAGGKVVVVPTQKESNYKVSGRDLQKYITSKTKTLVLNSPSNPTGMVYTYEELKEIVELCIQNEIFIISDEIYDKLIYDGQKHISPASFGNKAKDLTVIVNGVSKSYAMTGWRIGYTLSNKDLAKIITNLQSHTTSNPNSIAQYAAYEALSGPQESLKKMVEEFAKRRDLIYELVNEIEGLSSVKPQGAFYIWVDLSGVIGKSFDGKVIDSANTFAKLLLENEKVAVVPSEGFGMENHMRLSYATSVQNIKEGLARIKRFVEKLK</sequence>
<evidence type="ECO:0000256" key="6">
    <source>
        <dbReference type="RuleBase" id="RU000481"/>
    </source>
</evidence>
<dbReference type="KEGG" id="ccha:ELD05_08545"/>
<keyword evidence="5" id="KW-0663">Pyridoxal phosphate</keyword>
<feature type="domain" description="Aminotransferase class I/classII large" evidence="7">
    <location>
        <begin position="31"/>
        <end position="389"/>
    </location>
</feature>
<dbReference type="InterPro" id="IPR004839">
    <property type="entry name" value="Aminotransferase_I/II_large"/>
</dbReference>
<organism evidence="8 9">
    <name type="scientific">Caldicellulosiruptor changbaiensis</name>
    <dbReference type="NCBI Taxonomy" id="1222016"/>
    <lineage>
        <taxon>Bacteria</taxon>
        <taxon>Bacillati</taxon>
        <taxon>Bacillota</taxon>
        <taxon>Bacillota incertae sedis</taxon>
        <taxon>Caldicellulosiruptorales</taxon>
        <taxon>Caldicellulosiruptoraceae</taxon>
        <taxon>Caldicellulosiruptor</taxon>
    </lineage>
</organism>
<dbReference type="PRINTS" id="PR00753">
    <property type="entry name" value="ACCSYNTHASE"/>
</dbReference>
<evidence type="ECO:0000256" key="1">
    <source>
        <dbReference type="ARBA" id="ARBA00001933"/>
    </source>
</evidence>
<dbReference type="GO" id="GO:0030170">
    <property type="term" value="F:pyridoxal phosphate binding"/>
    <property type="evidence" value="ECO:0007669"/>
    <property type="project" value="InterPro"/>
</dbReference>
<dbReference type="SUPFAM" id="SSF53383">
    <property type="entry name" value="PLP-dependent transferases"/>
    <property type="match status" value="1"/>
</dbReference>
<proteinExistence type="inferred from homology"/>
<dbReference type="PROSITE" id="PS00105">
    <property type="entry name" value="AA_TRANSFER_CLASS_1"/>
    <property type="match status" value="1"/>
</dbReference>
<dbReference type="InterPro" id="IPR004838">
    <property type="entry name" value="NHTrfase_class1_PyrdxlP-BS"/>
</dbReference>
<dbReference type="Gene3D" id="3.40.640.10">
    <property type="entry name" value="Type I PLP-dependent aspartate aminotransferase-like (Major domain)"/>
    <property type="match status" value="1"/>
</dbReference>
<keyword evidence="3 6" id="KW-0032">Aminotransferase</keyword>
<dbReference type="Gene3D" id="3.90.1150.10">
    <property type="entry name" value="Aspartate Aminotransferase, domain 1"/>
    <property type="match status" value="1"/>
</dbReference>
<evidence type="ECO:0000313" key="9">
    <source>
        <dbReference type="Proteomes" id="UP000282930"/>
    </source>
</evidence>
<evidence type="ECO:0000259" key="7">
    <source>
        <dbReference type="Pfam" id="PF00155"/>
    </source>
</evidence>
<gene>
    <name evidence="8" type="ORF">ELD05_08545</name>
</gene>
<evidence type="ECO:0000313" key="8">
    <source>
        <dbReference type="EMBL" id="AZT90689.1"/>
    </source>
</evidence>
<comment type="cofactor">
    <cofactor evidence="1 6">
        <name>pyridoxal 5'-phosphate</name>
        <dbReference type="ChEBI" id="CHEBI:597326"/>
    </cofactor>
</comment>
<dbReference type="CDD" id="cd00609">
    <property type="entry name" value="AAT_like"/>
    <property type="match status" value="1"/>
</dbReference>
<dbReference type="Proteomes" id="UP000282930">
    <property type="component" value="Chromosome"/>
</dbReference>
<comment type="similarity">
    <text evidence="2 6">Belongs to the class-I pyridoxal-phosphate-dependent aminotransferase family.</text>
</comment>
<dbReference type="PANTHER" id="PTHR46383:SF1">
    <property type="entry name" value="ASPARTATE AMINOTRANSFERASE"/>
    <property type="match status" value="1"/>
</dbReference>
<dbReference type="PANTHER" id="PTHR46383">
    <property type="entry name" value="ASPARTATE AMINOTRANSFERASE"/>
    <property type="match status" value="1"/>
</dbReference>